<proteinExistence type="predicted"/>
<protein>
    <submittedName>
        <fullName evidence="1">Uncharacterized protein</fullName>
    </submittedName>
</protein>
<name>A0A0C3A5E7_9AGAM</name>
<evidence type="ECO:0000313" key="2">
    <source>
        <dbReference type="Proteomes" id="UP000053989"/>
    </source>
</evidence>
<reference evidence="1 2" key="1">
    <citation type="submission" date="2014-04" db="EMBL/GenBank/DDBJ databases">
        <authorList>
            <consortium name="DOE Joint Genome Institute"/>
            <person name="Kuo A."/>
            <person name="Kohler A."/>
            <person name="Nagy L.G."/>
            <person name="Floudas D."/>
            <person name="Copeland A."/>
            <person name="Barry K.W."/>
            <person name="Cichocki N."/>
            <person name="Veneault-Fourrey C."/>
            <person name="LaButti K."/>
            <person name="Lindquist E.A."/>
            <person name="Lipzen A."/>
            <person name="Lundell T."/>
            <person name="Morin E."/>
            <person name="Murat C."/>
            <person name="Sun H."/>
            <person name="Tunlid A."/>
            <person name="Henrissat B."/>
            <person name="Grigoriev I.V."/>
            <person name="Hibbett D.S."/>
            <person name="Martin F."/>
            <person name="Nordberg H.P."/>
            <person name="Cantor M.N."/>
            <person name="Hua S.X."/>
        </authorList>
    </citation>
    <scope>NUCLEOTIDE SEQUENCE [LARGE SCALE GENOMIC DNA]</scope>
    <source>
        <strain evidence="1 2">Foug A</strain>
    </source>
</reference>
<organism evidence="1 2">
    <name type="scientific">Scleroderma citrinum Foug A</name>
    <dbReference type="NCBI Taxonomy" id="1036808"/>
    <lineage>
        <taxon>Eukaryota</taxon>
        <taxon>Fungi</taxon>
        <taxon>Dikarya</taxon>
        <taxon>Basidiomycota</taxon>
        <taxon>Agaricomycotina</taxon>
        <taxon>Agaricomycetes</taxon>
        <taxon>Agaricomycetidae</taxon>
        <taxon>Boletales</taxon>
        <taxon>Sclerodermatineae</taxon>
        <taxon>Sclerodermataceae</taxon>
        <taxon>Scleroderma</taxon>
    </lineage>
</organism>
<accession>A0A0C3A5E7</accession>
<dbReference type="HOGENOM" id="CLU_3033737_0_0_1"/>
<gene>
    <name evidence="1" type="ORF">SCLCIDRAFT_980066</name>
</gene>
<dbReference type="InParanoid" id="A0A0C3A5E7"/>
<evidence type="ECO:0000313" key="1">
    <source>
        <dbReference type="EMBL" id="KIM59937.1"/>
    </source>
</evidence>
<keyword evidence="2" id="KW-1185">Reference proteome</keyword>
<dbReference type="EMBL" id="KN822068">
    <property type="protein sequence ID" value="KIM59937.1"/>
    <property type="molecule type" value="Genomic_DNA"/>
</dbReference>
<reference evidence="2" key="2">
    <citation type="submission" date="2015-01" db="EMBL/GenBank/DDBJ databases">
        <title>Evolutionary Origins and Diversification of the Mycorrhizal Mutualists.</title>
        <authorList>
            <consortium name="DOE Joint Genome Institute"/>
            <consortium name="Mycorrhizal Genomics Consortium"/>
            <person name="Kohler A."/>
            <person name="Kuo A."/>
            <person name="Nagy L.G."/>
            <person name="Floudas D."/>
            <person name="Copeland A."/>
            <person name="Barry K.W."/>
            <person name="Cichocki N."/>
            <person name="Veneault-Fourrey C."/>
            <person name="LaButti K."/>
            <person name="Lindquist E.A."/>
            <person name="Lipzen A."/>
            <person name="Lundell T."/>
            <person name="Morin E."/>
            <person name="Murat C."/>
            <person name="Riley R."/>
            <person name="Ohm R."/>
            <person name="Sun H."/>
            <person name="Tunlid A."/>
            <person name="Henrissat B."/>
            <person name="Grigoriev I.V."/>
            <person name="Hibbett D.S."/>
            <person name="Martin F."/>
        </authorList>
    </citation>
    <scope>NUCLEOTIDE SEQUENCE [LARGE SCALE GENOMIC DNA]</scope>
    <source>
        <strain evidence="2">Foug A</strain>
    </source>
</reference>
<dbReference type="Proteomes" id="UP000053989">
    <property type="component" value="Unassembled WGS sequence"/>
</dbReference>
<dbReference type="AlphaFoldDB" id="A0A0C3A5E7"/>
<sequence length="55" mass="6206">MSEMTSYLHFLLPVRKHILPAPLLALSERFSPLDNSCSDEINADLKIVLRGKLVL</sequence>